<evidence type="ECO:0000259" key="1">
    <source>
        <dbReference type="Pfam" id="PF13649"/>
    </source>
</evidence>
<organism evidence="2 3">
    <name type="scientific">Nisaea acidiphila</name>
    <dbReference type="NCBI Taxonomy" id="1862145"/>
    <lineage>
        <taxon>Bacteria</taxon>
        <taxon>Pseudomonadati</taxon>
        <taxon>Pseudomonadota</taxon>
        <taxon>Alphaproteobacteria</taxon>
        <taxon>Rhodospirillales</taxon>
        <taxon>Thalassobaculaceae</taxon>
        <taxon>Nisaea</taxon>
    </lineage>
</organism>
<keyword evidence="2" id="KW-0489">Methyltransferase</keyword>
<proteinExistence type="predicted"/>
<dbReference type="InterPro" id="IPR041698">
    <property type="entry name" value="Methyltransf_25"/>
</dbReference>
<feature type="domain" description="Methyltransferase" evidence="1">
    <location>
        <begin position="82"/>
        <end position="140"/>
    </location>
</feature>
<evidence type="ECO:0000313" key="2">
    <source>
        <dbReference type="EMBL" id="UUX51298.1"/>
    </source>
</evidence>
<keyword evidence="3" id="KW-1185">Reference proteome</keyword>
<sequence>MGKLTSSAFLHAPRDSSHAMEDRLKRVRTALASCTGLDRNQLPPDNMINRIGYSGVPQFLAAQSIHFEEMVQRGRIEPDETVLDLGCGCGRLATPFAQYLDGGTYIGIDVWREALDWCRGTVKARSGTMRFIERETVNKYSFEIRKPISRNSYHLSELQHEQIGFAFAISLFTQLQQRDSLSYLSELARVLKRNACAYLTAHVIDDFFFDYVRRTGRHRAATQEEPGCYYAYEGQEFFAGYTYRTWTRMIEDSGLRIVGYEPGHWAGKPGALHHQDTFLVIPLGYRKE</sequence>
<dbReference type="InterPro" id="IPR029063">
    <property type="entry name" value="SAM-dependent_MTases_sf"/>
</dbReference>
<dbReference type="EMBL" id="CP102480">
    <property type="protein sequence ID" value="UUX51298.1"/>
    <property type="molecule type" value="Genomic_DNA"/>
</dbReference>
<dbReference type="KEGG" id="naci:NUH88_06285"/>
<dbReference type="RefSeq" id="WP_257770704.1">
    <property type="nucleotide sequence ID" value="NZ_CP102480.1"/>
</dbReference>
<keyword evidence="2" id="KW-0808">Transferase</keyword>
<name>A0A9J7AWX4_9PROT</name>
<dbReference type="AlphaFoldDB" id="A0A9J7AWX4"/>
<protein>
    <submittedName>
        <fullName evidence="2">Class I SAM-dependent methyltransferase</fullName>
    </submittedName>
</protein>
<dbReference type="GO" id="GO:0032259">
    <property type="term" value="P:methylation"/>
    <property type="evidence" value="ECO:0007669"/>
    <property type="project" value="UniProtKB-KW"/>
</dbReference>
<dbReference type="GO" id="GO:0008168">
    <property type="term" value="F:methyltransferase activity"/>
    <property type="evidence" value="ECO:0007669"/>
    <property type="project" value="UniProtKB-KW"/>
</dbReference>
<reference evidence="2" key="1">
    <citation type="submission" date="2022-08" db="EMBL/GenBank/DDBJ databases">
        <title>Nisaea acidiphila sp. nov., isolated from a marine algal debris and emended description of the genus Nisaea Urios et al. 2008.</title>
        <authorList>
            <person name="Kwon K."/>
        </authorList>
    </citation>
    <scope>NUCLEOTIDE SEQUENCE</scope>
    <source>
        <strain evidence="2">MEBiC11861</strain>
    </source>
</reference>
<gene>
    <name evidence="2" type="ORF">NUH88_06285</name>
</gene>
<dbReference type="Pfam" id="PF13649">
    <property type="entry name" value="Methyltransf_25"/>
    <property type="match status" value="1"/>
</dbReference>
<dbReference type="Proteomes" id="UP001060336">
    <property type="component" value="Chromosome"/>
</dbReference>
<dbReference type="SUPFAM" id="SSF53335">
    <property type="entry name" value="S-adenosyl-L-methionine-dependent methyltransferases"/>
    <property type="match status" value="1"/>
</dbReference>
<accession>A0A9J7AWX4</accession>
<dbReference type="CDD" id="cd02440">
    <property type="entry name" value="AdoMet_MTases"/>
    <property type="match status" value="1"/>
</dbReference>
<evidence type="ECO:0000313" key="3">
    <source>
        <dbReference type="Proteomes" id="UP001060336"/>
    </source>
</evidence>
<dbReference type="Gene3D" id="3.40.50.150">
    <property type="entry name" value="Vaccinia Virus protein VP39"/>
    <property type="match status" value="1"/>
</dbReference>